<keyword evidence="3" id="KW-1185">Reference proteome</keyword>
<gene>
    <name evidence="2" type="ORF">K452DRAFT_358687</name>
</gene>
<name>A0A6A6BDK5_9PEZI</name>
<evidence type="ECO:0000313" key="3">
    <source>
        <dbReference type="Proteomes" id="UP000799438"/>
    </source>
</evidence>
<feature type="signal peptide" evidence="1">
    <location>
        <begin position="1"/>
        <end position="19"/>
    </location>
</feature>
<dbReference type="GeneID" id="54303719"/>
<accession>A0A6A6BDK5</accession>
<evidence type="ECO:0000256" key="1">
    <source>
        <dbReference type="SAM" id="SignalP"/>
    </source>
</evidence>
<evidence type="ECO:0000313" key="2">
    <source>
        <dbReference type="EMBL" id="KAF2142272.1"/>
    </source>
</evidence>
<reference evidence="2" key="1">
    <citation type="journal article" date="2020" name="Stud. Mycol.">
        <title>101 Dothideomycetes genomes: a test case for predicting lifestyles and emergence of pathogens.</title>
        <authorList>
            <person name="Haridas S."/>
            <person name="Albert R."/>
            <person name="Binder M."/>
            <person name="Bloem J."/>
            <person name="Labutti K."/>
            <person name="Salamov A."/>
            <person name="Andreopoulos B."/>
            <person name="Baker S."/>
            <person name="Barry K."/>
            <person name="Bills G."/>
            <person name="Bluhm B."/>
            <person name="Cannon C."/>
            <person name="Castanera R."/>
            <person name="Culley D."/>
            <person name="Daum C."/>
            <person name="Ezra D."/>
            <person name="Gonzalez J."/>
            <person name="Henrissat B."/>
            <person name="Kuo A."/>
            <person name="Liang C."/>
            <person name="Lipzen A."/>
            <person name="Lutzoni F."/>
            <person name="Magnuson J."/>
            <person name="Mondo S."/>
            <person name="Nolan M."/>
            <person name="Ohm R."/>
            <person name="Pangilinan J."/>
            <person name="Park H.-J."/>
            <person name="Ramirez L."/>
            <person name="Alfaro M."/>
            <person name="Sun H."/>
            <person name="Tritt A."/>
            <person name="Yoshinaga Y."/>
            <person name="Zwiers L.-H."/>
            <person name="Turgeon B."/>
            <person name="Goodwin S."/>
            <person name="Spatafora J."/>
            <person name="Crous P."/>
            <person name="Grigoriev I."/>
        </authorList>
    </citation>
    <scope>NUCLEOTIDE SEQUENCE</scope>
    <source>
        <strain evidence="2">CBS 121167</strain>
    </source>
</reference>
<dbReference type="AlphaFoldDB" id="A0A6A6BDK5"/>
<dbReference type="Proteomes" id="UP000799438">
    <property type="component" value="Unassembled WGS sequence"/>
</dbReference>
<protein>
    <submittedName>
        <fullName evidence="2">Uncharacterized protein</fullName>
    </submittedName>
</protein>
<dbReference type="RefSeq" id="XP_033397984.1">
    <property type="nucleotide sequence ID" value="XM_033546213.1"/>
</dbReference>
<organism evidence="2 3">
    <name type="scientific">Aplosporella prunicola CBS 121167</name>
    <dbReference type="NCBI Taxonomy" id="1176127"/>
    <lineage>
        <taxon>Eukaryota</taxon>
        <taxon>Fungi</taxon>
        <taxon>Dikarya</taxon>
        <taxon>Ascomycota</taxon>
        <taxon>Pezizomycotina</taxon>
        <taxon>Dothideomycetes</taxon>
        <taxon>Dothideomycetes incertae sedis</taxon>
        <taxon>Botryosphaeriales</taxon>
        <taxon>Aplosporellaceae</taxon>
        <taxon>Aplosporella</taxon>
    </lineage>
</organism>
<feature type="chain" id="PRO_5025620085" evidence="1">
    <location>
        <begin position="20"/>
        <end position="105"/>
    </location>
</feature>
<sequence>MHSSTPLLAAAIFSVQALGATVFKLESAGSGYCKISAAACGCSEVWKANGDCETMSSKWTHDFCGGTLTASEADDQHIRFDITMSEPDCKVADVIEKKSGAEVNY</sequence>
<dbReference type="EMBL" id="ML995485">
    <property type="protein sequence ID" value="KAF2142272.1"/>
    <property type="molecule type" value="Genomic_DNA"/>
</dbReference>
<keyword evidence="1" id="KW-0732">Signal</keyword>
<proteinExistence type="predicted"/>